<dbReference type="PANTHER" id="PTHR13032:SF6">
    <property type="entry name" value="MITOCHONDRIAL IMPORT INNER MEMBRANE TRANSLOCASE SUBUNIT TIM21"/>
    <property type="match status" value="1"/>
</dbReference>
<sequence length="205" mass="22986">MSQLLRLSTTRHVVNRTIRQRCRAYATHQQQPSQPQRAAPRSSLISQKTAKEWKELSTPQKVVAASKATVNVGVILAGVALTGGLLFLVGRELFGSDSTTAIFSDAVDRINAHPEVSELLGKPIKAHGEPSRKRNRRVQHQIVEDGQGNPHLFMRFYLEGQDNRGTALLEMIKDDSGTWQYKRLLVDVPGQGYPSRRYFIEGQQQ</sequence>
<evidence type="ECO:0000256" key="3">
    <source>
        <dbReference type="ARBA" id="ARBA00020726"/>
    </source>
</evidence>
<dbReference type="STRING" id="1263082.A0A068S3J2"/>
<dbReference type="OrthoDB" id="436405at2759"/>
<evidence type="ECO:0000256" key="2">
    <source>
        <dbReference type="ARBA" id="ARBA00010867"/>
    </source>
</evidence>
<evidence type="ECO:0000256" key="7">
    <source>
        <dbReference type="ARBA" id="ARBA00023128"/>
    </source>
</evidence>
<evidence type="ECO:0000256" key="1">
    <source>
        <dbReference type="ARBA" id="ARBA00004304"/>
    </source>
</evidence>
<feature type="compositionally biased region" description="Low complexity" evidence="10">
    <location>
        <begin position="29"/>
        <end position="43"/>
    </location>
</feature>
<dbReference type="AlphaFoldDB" id="A0A068S3J2"/>
<keyword evidence="9" id="KW-0653">Protein transport</keyword>
<keyword evidence="6 9" id="KW-1133">Transmembrane helix</keyword>
<comment type="subunit">
    <text evidence="9">Component of the TIM23 complex.</text>
</comment>
<evidence type="ECO:0000256" key="10">
    <source>
        <dbReference type="SAM" id="MobiDB-lite"/>
    </source>
</evidence>
<evidence type="ECO:0000256" key="9">
    <source>
        <dbReference type="RuleBase" id="RU367142"/>
    </source>
</evidence>
<comment type="function">
    <text evidence="9">Essential component of the TIM23 complex, a complex that mediates the translocation of transit peptide-containing proteins across the mitochondrial inner membrane.</text>
</comment>
<evidence type="ECO:0000256" key="5">
    <source>
        <dbReference type="ARBA" id="ARBA00022946"/>
    </source>
</evidence>
<keyword evidence="4 9" id="KW-0812">Transmembrane</keyword>
<reference evidence="11" key="1">
    <citation type="submission" date="2013-08" db="EMBL/GenBank/DDBJ databases">
        <title>Gene expansion shapes genome architecture in the human pathogen Lichtheimia corymbifera: an evolutionary genomics analysis in the ancient terrestrial Mucorales (Mucoromycotina).</title>
        <authorList>
            <person name="Schwartze V.U."/>
            <person name="Winter S."/>
            <person name="Shelest E."/>
            <person name="Marcet-Houben M."/>
            <person name="Horn F."/>
            <person name="Wehner S."/>
            <person name="Hoffmann K."/>
            <person name="Riege K."/>
            <person name="Sammeth M."/>
            <person name="Nowrousian M."/>
            <person name="Valiante V."/>
            <person name="Linde J."/>
            <person name="Jacobsen I.D."/>
            <person name="Marz M."/>
            <person name="Brakhage A.A."/>
            <person name="Gabaldon T."/>
            <person name="Bocker S."/>
            <person name="Voigt K."/>
        </authorList>
    </citation>
    <scope>NUCLEOTIDE SEQUENCE [LARGE SCALE GENOMIC DNA]</scope>
    <source>
        <strain evidence="11">FSU 9682</strain>
    </source>
</reference>
<keyword evidence="7 9" id="KW-0496">Mitochondrion</keyword>
<accession>A0A068S3J2</accession>
<comment type="similarity">
    <text evidence="2 9">Belongs to the TIM21 family.</text>
</comment>
<dbReference type="InterPro" id="IPR038552">
    <property type="entry name" value="Tim21_IMS_sf"/>
</dbReference>
<comment type="caution">
    <text evidence="11">The sequence shown here is derived from an EMBL/GenBank/DDBJ whole genome shotgun (WGS) entry which is preliminary data.</text>
</comment>
<dbReference type="GO" id="GO:0005744">
    <property type="term" value="C:TIM23 mitochondrial import inner membrane translocase complex"/>
    <property type="evidence" value="ECO:0007669"/>
    <property type="project" value="UniProtKB-UniRule"/>
</dbReference>
<keyword evidence="9" id="KW-0999">Mitochondrion inner membrane</keyword>
<dbReference type="Gene3D" id="3.10.450.320">
    <property type="entry name" value="Mitochondrial import inner membrane translocase subunit Tim21"/>
    <property type="match status" value="1"/>
</dbReference>
<evidence type="ECO:0000256" key="6">
    <source>
        <dbReference type="ARBA" id="ARBA00022989"/>
    </source>
</evidence>
<gene>
    <name evidence="11" type="ORF">LCOR_07477.1</name>
</gene>
<feature type="transmembrane region" description="Helical" evidence="9">
    <location>
        <begin position="68"/>
        <end position="89"/>
    </location>
</feature>
<dbReference type="EMBL" id="CBTN010000037">
    <property type="protein sequence ID" value="CDH56427.1"/>
    <property type="molecule type" value="Genomic_DNA"/>
</dbReference>
<dbReference type="GO" id="GO:0030150">
    <property type="term" value="P:protein import into mitochondrial matrix"/>
    <property type="evidence" value="ECO:0007669"/>
    <property type="project" value="UniProtKB-UniRule"/>
</dbReference>
<keyword evidence="8 9" id="KW-0472">Membrane</keyword>
<keyword evidence="9" id="KW-0811">Translocation</keyword>
<dbReference type="PANTHER" id="PTHR13032">
    <property type="entry name" value="MITOCHONDRIAL IMPORT INNER MEMBRANE TRANSLOCASE SUBUNIT TIM21"/>
    <property type="match status" value="1"/>
</dbReference>
<dbReference type="Proteomes" id="UP000027586">
    <property type="component" value="Unassembled WGS sequence"/>
</dbReference>
<keyword evidence="5" id="KW-0809">Transit peptide</keyword>
<organism evidence="11 12">
    <name type="scientific">Lichtheimia corymbifera JMRC:FSU:9682</name>
    <dbReference type="NCBI Taxonomy" id="1263082"/>
    <lineage>
        <taxon>Eukaryota</taxon>
        <taxon>Fungi</taxon>
        <taxon>Fungi incertae sedis</taxon>
        <taxon>Mucoromycota</taxon>
        <taxon>Mucoromycotina</taxon>
        <taxon>Mucoromycetes</taxon>
        <taxon>Mucorales</taxon>
        <taxon>Lichtheimiaceae</taxon>
        <taxon>Lichtheimia</taxon>
    </lineage>
</organism>
<comment type="subcellular location">
    <subcellularLocation>
        <location evidence="9">Mitochondrion inner membrane</location>
        <topology evidence="9">Single-pass membrane protein</topology>
    </subcellularLocation>
    <subcellularLocation>
        <location evidence="1">Mitochondrion membrane</location>
        <topology evidence="1">Single-pass membrane protein</topology>
    </subcellularLocation>
</comment>
<dbReference type="Pfam" id="PF08294">
    <property type="entry name" value="TIM21"/>
    <property type="match status" value="1"/>
</dbReference>
<evidence type="ECO:0000256" key="8">
    <source>
        <dbReference type="ARBA" id="ARBA00023136"/>
    </source>
</evidence>
<name>A0A068S3J2_9FUNG</name>
<keyword evidence="12" id="KW-1185">Reference proteome</keyword>
<keyword evidence="9" id="KW-0813">Transport</keyword>
<proteinExistence type="inferred from homology"/>
<feature type="region of interest" description="Disordered" evidence="10">
    <location>
        <begin position="25"/>
        <end position="46"/>
    </location>
</feature>
<evidence type="ECO:0000313" key="12">
    <source>
        <dbReference type="Proteomes" id="UP000027586"/>
    </source>
</evidence>
<dbReference type="VEuPathDB" id="FungiDB:LCOR_07477.1"/>
<evidence type="ECO:0000313" key="11">
    <source>
        <dbReference type="EMBL" id="CDH56427.1"/>
    </source>
</evidence>
<dbReference type="InterPro" id="IPR013261">
    <property type="entry name" value="Tim21"/>
</dbReference>
<evidence type="ECO:0000256" key="4">
    <source>
        <dbReference type="ARBA" id="ARBA00022692"/>
    </source>
</evidence>
<protein>
    <recommendedName>
        <fullName evidence="3 9">Mitochondrial import inner membrane translocase subunit Tim21</fullName>
    </recommendedName>
</protein>